<dbReference type="EMBL" id="CP155573">
    <property type="protein sequence ID" value="XFO66485.1"/>
    <property type="molecule type" value="Genomic_DNA"/>
</dbReference>
<evidence type="ECO:0000313" key="10">
    <source>
        <dbReference type="EMBL" id="XFO66485.1"/>
    </source>
</evidence>
<evidence type="ECO:0000313" key="11">
    <source>
        <dbReference type="Proteomes" id="UP000216752"/>
    </source>
</evidence>
<evidence type="ECO:0000256" key="4">
    <source>
        <dbReference type="ARBA" id="ARBA00022741"/>
    </source>
</evidence>
<keyword evidence="7" id="KW-0315">Glutamine amidotransferase</keyword>
<protein>
    <recommendedName>
        <fullName evidence="3">asparagine synthase (glutamine-hydrolyzing)</fullName>
        <ecNumber evidence="3">6.3.5.4</ecNumber>
    </recommendedName>
</protein>
<dbReference type="PIRSF" id="PIRSF001589">
    <property type="entry name" value="Asn_synthetase_glu-h"/>
    <property type="match status" value="1"/>
</dbReference>
<evidence type="ECO:0000256" key="5">
    <source>
        <dbReference type="ARBA" id="ARBA00022840"/>
    </source>
</evidence>
<evidence type="ECO:0000256" key="2">
    <source>
        <dbReference type="ARBA" id="ARBA00005752"/>
    </source>
</evidence>
<comment type="catalytic activity">
    <reaction evidence="8">
        <text>L-aspartate + L-glutamine + ATP + H2O = L-asparagine + L-glutamate + AMP + diphosphate + H(+)</text>
        <dbReference type="Rhea" id="RHEA:12228"/>
        <dbReference type="ChEBI" id="CHEBI:15377"/>
        <dbReference type="ChEBI" id="CHEBI:15378"/>
        <dbReference type="ChEBI" id="CHEBI:29985"/>
        <dbReference type="ChEBI" id="CHEBI:29991"/>
        <dbReference type="ChEBI" id="CHEBI:30616"/>
        <dbReference type="ChEBI" id="CHEBI:33019"/>
        <dbReference type="ChEBI" id="CHEBI:58048"/>
        <dbReference type="ChEBI" id="CHEBI:58359"/>
        <dbReference type="ChEBI" id="CHEBI:456215"/>
        <dbReference type="EC" id="6.3.5.4"/>
    </reaction>
</comment>
<keyword evidence="6" id="KW-0028">Amino-acid biosynthesis</keyword>
<keyword evidence="10" id="KW-0436">Ligase</keyword>
<dbReference type="GO" id="GO:0004066">
    <property type="term" value="F:asparagine synthase (glutamine-hydrolyzing) activity"/>
    <property type="evidence" value="ECO:0007669"/>
    <property type="project" value="UniProtKB-EC"/>
</dbReference>
<dbReference type="Pfam" id="PF00733">
    <property type="entry name" value="Asn_synthase"/>
    <property type="match status" value="1"/>
</dbReference>
<reference evidence="10" key="1">
    <citation type="submission" date="2024-05" db="EMBL/GenBank/DDBJ databases">
        <title>Isolation and characterization of Sporomusa carbonis sp. nov., a carboxydotrophic hydrogenogen in the genus of Sporomusa isolated from a charcoal burning pile.</title>
        <authorList>
            <person name="Boeer T."/>
            <person name="Rosenbaum F."/>
            <person name="Eysell L."/>
            <person name="Mueller V."/>
            <person name="Daniel R."/>
            <person name="Poehlein A."/>
        </authorList>
    </citation>
    <scope>NUCLEOTIDE SEQUENCE [LARGE SCALE GENOMIC DNA]</scope>
    <source>
        <strain evidence="10">DSM 10669</strain>
    </source>
</reference>
<dbReference type="RefSeq" id="WP_094602881.1">
    <property type="nucleotide sequence ID" value="NZ_CP155573.1"/>
</dbReference>
<keyword evidence="5" id="KW-0067">ATP-binding</keyword>
<dbReference type="EC" id="6.3.5.4" evidence="3"/>
<dbReference type="Pfam" id="PF13537">
    <property type="entry name" value="GATase_7"/>
    <property type="match status" value="1"/>
</dbReference>
<gene>
    <name evidence="10" type="primary">asnO_2</name>
    <name evidence="10" type="ORF">SPSIL_026350</name>
</gene>
<dbReference type="SUPFAM" id="SSF52402">
    <property type="entry name" value="Adenine nucleotide alpha hydrolases-like"/>
    <property type="match status" value="1"/>
</dbReference>
<dbReference type="PROSITE" id="PS51278">
    <property type="entry name" value="GATASE_TYPE_2"/>
    <property type="match status" value="1"/>
</dbReference>
<evidence type="ECO:0000256" key="1">
    <source>
        <dbReference type="ARBA" id="ARBA00005187"/>
    </source>
</evidence>
<dbReference type="SUPFAM" id="SSF56235">
    <property type="entry name" value="N-terminal nucleophile aminohydrolases (Ntn hydrolases)"/>
    <property type="match status" value="1"/>
</dbReference>
<dbReference type="Gene3D" id="3.40.50.620">
    <property type="entry name" value="HUPs"/>
    <property type="match status" value="2"/>
</dbReference>
<keyword evidence="11" id="KW-1185">Reference proteome</keyword>
<evidence type="ECO:0000256" key="8">
    <source>
        <dbReference type="ARBA" id="ARBA00048741"/>
    </source>
</evidence>
<dbReference type="InterPro" id="IPR033738">
    <property type="entry name" value="AsnB_N"/>
</dbReference>
<evidence type="ECO:0000259" key="9">
    <source>
        <dbReference type="PROSITE" id="PS51278"/>
    </source>
</evidence>
<evidence type="ECO:0000256" key="6">
    <source>
        <dbReference type="ARBA" id="ARBA00022888"/>
    </source>
</evidence>
<accession>A0ABZ3ILD7</accession>
<organism evidence="10 11">
    <name type="scientific">Sporomusa silvacetica DSM 10669</name>
    <dbReference type="NCBI Taxonomy" id="1123289"/>
    <lineage>
        <taxon>Bacteria</taxon>
        <taxon>Bacillati</taxon>
        <taxon>Bacillota</taxon>
        <taxon>Negativicutes</taxon>
        <taxon>Selenomonadales</taxon>
        <taxon>Sporomusaceae</taxon>
        <taxon>Sporomusa</taxon>
    </lineage>
</organism>
<proteinExistence type="inferred from homology"/>
<dbReference type="InterPro" id="IPR006426">
    <property type="entry name" value="Asn_synth_AEB"/>
</dbReference>
<comment type="pathway">
    <text evidence="1">Amino-acid biosynthesis; L-asparagine biosynthesis; L-asparagine from L-aspartate (L-Gln route): step 1/1.</text>
</comment>
<evidence type="ECO:0000256" key="3">
    <source>
        <dbReference type="ARBA" id="ARBA00012737"/>
    </source>
</evidence>
<dbReference type="CDD" id="cd00712">
    <property type="entry name" value="AsnB"/>
    <property type="match status" value="1"/>
</dbReference>
<feature type="domain" description="Glutamine amidotransferase type-2" evidence="9">
    <location>
        <begin position="2"/>
        <end position="214"/>
    </location>
</feature>
<dbReference type="PANTHER" id="PTHR43284">
    <property type="entry name" value="ASPARAGINE SYNTHETASE (GLUTAMINE-HYDROLYZING)"/>
    <property type="match status" value="1"/>
</dbReference>
<dbReference type="InterPro" id="IPR051786">
    <property type="entry name" value="ASN_synthetase/amidase"/>
</dbReference>
<dbReference type="InterPro" id="IPR017932">
    <property type="entry name" value="GATase_2_dom"/>
</dbReference>
<dbReference type="Gene3D" id="3.60.20.10">
    <property type="entry name" value="Glutamine Phosphoribosylpyrophosphate, subunit 1, domain 1"/>
    <property type="match status" value="1"/>
</dbReference>
<dbReference type="InterPro" id="IPR029055">
    <property type="entry name" value="Ntn_hydrolases_N"/>
</dbReference>
<sequence>MSGIFGIVSRDGLAVSSVMLETMRQVMVEWGPDGCDIWLEGGVGLGQARFFNTPEAHYEHLPYVDTTTGLVFIATARLDNRDELLAACGIKKVDALTIGDGELLRQMYLRWGEECIKRVYGDWSFAVYHPVERKLFLARDHFGYTALYYYADQRVFAFASSRKALLALGLAPVEMDELYLAQVLVSWPDYHGERTIHKQLKRLPPAHCLSVTPERLDKHCYWRMEDTQELHLPRREDYIEAFREVFKEAVKARLRSEGKIGVSLSGGLDSGSVAAVAASLLRAENKRLIAYTSVPLTETSVYLGKHSFGNEFPLAQSTARQAKNIDLFPIVAKAISPIQAIRSMLAVRNEPAHAAGNFFWLQSIRETARYKGCHVLLNGQCGNASISWTGDVFSQSLLFQVGHFGWRRWIKEMAKRYAPLSLLQAYRRMHMPGKAVWQSSAIHPDFAYRLNLWEQMLESTNSLLFPKNTALDKRWLILKPGRSFVGAKNAENGAAFGIDVRDPTADIRVLTFTLSVPDRIFIDPETRVDRWLIREAMRGHLPDEVRLNRRFGQQSADLVPRLRICAAEVEAVLNELEDGFAVDYLNVPYMRQVWQMVQNQDTPEAFHKAGSILMRGIMAGLFVNEFYNNG</sequence>
<comment type="similarity">
    <text evidence="2">Belongs to the asparagine synthetase family.</text>
</comment>
<keyword evidence="6" id="KW-0061">Asparagine biosynthesis</keyword>
<dbReference type="PANTHER" id="PTHR43284:SF1">
    <property type="entry name" value="ASPARAGINE SYNTHETASE"/>
    <property type="match status" value="1"/>
</dbReference>
<dbReference type="InterPro" id="IPR001962">
    <property type="entry name" value="Asn_synthase"/>
</dbReference>
<name>A0ABZ3ILD7_9FIRM</name>
<evidence type="ECO:0000256" key="7">
    <source>
        <dbReference type="ARBA" id="ARBA00022962"/>
    </source>
</evidence>
<keyword evidence="4" id="KW-0547">Nucleotide-binding</keyword>
<dbReference type="InterPro" id="IPR014729">
    <property type="entry name" value="Rossmann-like_a/b/a_fold"/>
</dbReference>
<dbReference type="Proteomes" id="UP000216752">
    <property type="component" value="Chromosome"/>
</dbReference>